<name>A0A1R4GZQ5_9GAMM</name>
<accession>A0A1R4GZQ5</accession>
<protein>
    <submittedName>
        <fullName evidence="1">Uncharacterized protein</fullName>
    </submittedName>
</protein>
<organism evidence="1 2">
    <name type="scientific">Crenothrix polyspora</name>
    <dbReference type="NCBI Taxonomy" id="360316"/>
    <lineage>
        <taxon>Bacteria</taxon>
        <taxon>Pseudomonadati</taxon>
        <taxon>Pseudomonadota</taxon>
        <taxon>Gammaproteobacteria</taxon>
        <taxon>Methylococcales</taxon>
        <taxon>Crenotrichaceae</taxon>
        <taxon>Crenothrix</taxon>
    </lineage>
</organism>
<sequence>MKTLLSGIWIFVGLLIDKVSLAGATDPHVVALKIQLNLSERQAQELNEVFIQTRDKSQVLRKKIIEIDKKKRARIDAVLTAEQKKKYQNIMNPRFTV</sequence>
<keyword evidence="2" id="KW-1185">Reference proteome</keyword>
<dbReference type="Proteomes" id="UP000195442">
    <property type="component" value="Unassembled WGS sequence"/>
</dbReference>
<gene>
    <name evidence="1" type="ORF">CRENPOLYSF2_1160021</name>
</gene>
<evidence type="ECO:0000313" key="2">
    <source>
        <dbReference type="Proteomes" id="UP000195442"/>
    </source>
</evidence>
<proteinExistence type="predicted"/>
<dbReference type="AlphaFoldDB" id="A0A1R4GZQ5"/>
<dbReference type="RefSeq" id="WP_087145637.1">
    <property type="nucleotide sequence ID" value="NZ_FUKJ01000020.1"/>
</dbReference>
<evidence type="ECO:0000313" key="1">
    <source>
        <dbReference type="EMBL" id="SJM89446.1"/>
    </source>
</evidence>
<dbReference type="EMBL" id="FUKJ01000020">
    <property type="protein sequence ID" value="SJM89446.1"/>
    <property type="molecule type" value="Genomic_DNA"/>
</dbReference>
<reference evidence="2" key="1">
    <citation type="submission" date="2017-02" db="EMBL/GenBank/DDBJ databases">
        <authorList>
            <person name="Daims H."/>
        </authorList>
    </citation>
    <scope>NUCLEOTIDE SEQUENCE [LARGE SCALE GENOMIC DNA]</scope>
</reference>